<gene>
    <name evidence="2" type="ORF">PACLA_8A063659</name>
</gene>
<dbReference type="AlphaFoldDB" id="A0A7D9IDU4"/>
<name>A0A7D9IDU4_PARCT</name>
<evidence type="ECO:0000256" key="1">
    <source>
        <dbReference type="SAM" id="MobiDB-lite"/>
    </source>
</evidence>
<evidence type="ECO:0000313" key="3">
    <source>
        <dbReference type="Proteomes" id="UP001152795"/>
    </source>
</evidence>
<dbReference type="Gene3D" id="1.10.533.10">
    <property type="entry name" value="Death Domain, Fas"/>
    <property type="match status" value="1"/>
</dbReference>
<protein>
    <submittedName>
        <fullName evidence="2">Uncharacterized protein</fullName>
    </submittedName>
</protein>
<accession>A0A7D9IDU4</accession>
<sequence>MNALGGFDQITAAYIKTKYGERGGVGTAEEVLNKWASRNRENNNVGALKKILEDTMQRDDVVEEIEKWEKLSVCHGCGIRLNKPYRMVTIVADEKPRTSVQEASSRSASMSRPRTRGGPYERESSVSGGPGFSGRPSGFERRYRGGGRGRYGGMRSGSGNNSDRNAAAAGFNAVPSASAFNTGGFGGATHSFGNIGSVTASTGYGGTQANAMGNSGFFGDSGVGAFVSQSGGVGHQAVQNYTNVVNFNLGTSISQEGNEWQGSN</sequence>
<organism evidence="2 3">
    <name type="scientific">Paramuricea clavata</name>
    <name type="common">Red gorgonian</name>
    <name type="synonym">Violescent sea-whip</name>
    <dbReference type="NCBI Taxonomy" id="317549"/>
    <lineage>
        <taxon>Eukaryota</taxon>
        <taxon>Metazoa</taxon>
        <taxon>Cnidaria</taxon>
        <taxon>Anthozoa</taxon>
        <taxon>Octocorallia</taxon>
        <taxon>Malacalcyonacea</taxon>
        <taxon>Plexauridae</taxon>
        <taxon>Paramuricea</taxon>
    </lineage>
</organism>
<dbReference type="InterPro" id="IPR011029">
    <property type="entry name" value="DEATH-like_dom_sf"/>
</dbReference>
<proteinExistence type="predicted"/>
<dbReference type="EMBL" id="CACRXK020004686">
    <property type="protein sequence ID" value="CAB4003641.1"/>
    <property type="molecule type" value="Genomic_DNA"/>
</dbReference>
<keyword evidence="3" id="KW-1185">Reference proteome</keyword>
<reference evidence="2" key="1">
    <citation type="submission" date="2020-04" db="EMBL/GenBank/DDBJ databases">
        <authorList>
            <person name="Alioto T."/>
            <person name="Alioto T."/>
            <person name="Gomez Garrido J."/>
        </authorList>
    </citation>
    <scope>NUCLEOTIDE SEQUENCE</scope>
    <source>
        <strain evidence="2">A484AB</strain>
    </source>
</reference>
<dbReference type="CDD" id="cd01670">
    <property type="entry name" value="Death"/>
    <property type="match status" value="1"/>
</dbReference>
<evidence type="ECO:0000313" key="2">
    <source>
        <dbReference type="EMBL" id="CAB4003641.1"/>
    </source>
</evidence>
<dbReference type="Proteomes" id="UP001152795">
    <property type="component" value="Unassembled WGS sequence"/>
</dbReference>
<feature type="region of interest" description="Disordered" evidence="1">
    <location>
        <begin position="96"/>
        <end position="160"/>
    </location>
</feature>
<comment type="caution">
    <text evidence="2">The sequence shown here is derived from an EMBL/GenBank/DDBJ whole genome shotgun (WGS) entry which is preliminary data.</text>
</comment>
<feature type="compositionally biased region" description="Gly residues" evidence="1">
    <location>
        <begin position="146"/>
        <end position="156"/>
    </location>
</feature>